<evidence type="ECO:0000313" key="8">
    <source>
        <dbReference type="Proteomes" id="UP001448858"/>
    </source>
</evidence>
<dbReference type="RefSeq" id="WP_342023983.1">
    <property type="nucleotide sequence ID" value="NZ_CP151657.1"/>
</dbReference>
<dbReference type="InterPro" id="IPR050519">
    <property type="entry name" value="Glycosyltransf_28_UgtP"/>
</dbReference>
<organism evidence="7 8">
    <name type="scientific">Arthrobacter citreus</name>
    <dbReference type="NCBI Taxonomy" id="1670"/>
    <lineage>
        <taxon>Bacteria</taxon>
        <taxon>Bacillati</taxon>
        <taxon>Actinomycetota</taxon>
        <taxon>Actinomycetes</taxon>
        <taxon>Micrococcales</taxon>
        <taxon>Micrococcaceae</taxon>
        <taxon>Arthrobacter</taxon>
    </lineage>
</organism>
<dbReference type="SUPFAM" id="SSF53756">
    <property type="entry name" value="UDP-Glycosyltransferase/glycogen phosphorylase"/>
    <property type="match status" value="1"/>
</dbReference>
<evidence type="ECO:0000313" key="7">
    <source>
        <dbReference type="EMBL" id="WZP16367.1"/>
    </source>
</evidence>
<dbReference type="Pfam" id="PF00534">
    <property type="entry name" value="Glycos_transf_1"/>
    <property type="match status" value="1"/>
</dbReference>
<dbReference type="EC" id="2.4.-.-" evidence="7"/>
<name>A0ABZ3A170_9MICC</name>
<dbReference type="InterPro" id="IPR009695">
    <property type="entry name" value="Diacylglyc_glucosyltr_N"/>
</dbReference>
<dbReference type="Pfam" id="PF06925">
    <property type="entry name" value="MGDG_synth"/>
    <property type="match status" value="1"/>
</dbReference>
<reference evidence="7 8" key="1">
    <citation type="submission" date="2024-04" db="EMBL/GenBank/DDBJ databases">
        <title>Arthrobacter sp. from Plains bison fecal sample.</title>
        <authorList>
            <person name="Ruzzini A."/>
        </authorList>
    </citation>
    <scope>NUCLEOTIDE SEQUENCE [LARGE SCALE GENOMIC DNA]</scope>
    <source>
        <strain evidence="7 8">EINP1</strain>
    </source>
</reference>
<keyword evidence="2 7" id="KW-0328">Glycosyltransferase</keyword>
<dbReference type="GO" id="GO:0016757">
    <property type="term" value="F:glycosyltransferase activity"/>
    <property type="evidence" value="ECO:0007669"/>
    <property type="project" value="UniProtKB-KW"/>
</dbReference>
<evidence type="ECO:0000256" key="2">
    <source>
        <dbReference type="ARBA" id="ARBA00022676"/>
    </source>
</evidence>
<dbReference type="Proteomes" id="UP001448858">
    <property type="component" value="Chromosome"/>
</dbReference>
<feature type="domain" description="Diacylglycerol glucosyltransferase N-terminal" evidence="6">
    <location>
        <begin position="28"/>
        <end position="193"/>
    </location>
</feature>
<dbReference type="PANTHER" id="PTHR43025">
    <property type="entry name" value="MONOGALACTOSYLDIACYLGLYCEROL SYNTHASE"/>
    <property type="match status" value="1"/>
</dbReference>
<accession>A0ABZ3A170</accession>
<protein>
    <submittedName>
        <fullName evidence="7">Glycosyltransferase</fullName>
        <ecNumber evidence="7">2.4.-.-</ecNumber>
    </submittedName>
</protein>
<evidence type="ECO:0000259" key="5">
    <source>
        <dbReference type="Pfam" id="PF00534"/>
    </source>
</evidence>
<keyword evidence="3 7" id="KW-0808">Transferase</keyword>
<sequence length="496" mass="53450">MRKTSARTPKTAAGERVLILSAGVGSGHNSAAAAVQQACAARSDVAEVQVLDVLQVSSVLYRALLNKGYFVLVEGLPWLIDWGYDISDPPFRRRGPIDPWTRMNSVPVIDAVKRFRPTAIVCTHFLPAQLLASLLLRGVTGARTAVVTTDYDFQGLSLTGAFHALFLAREEGRVELMAFGLPADRVAAPGIPIAPQLKAAPERDATEPPMLLISAGASGGDYAVAVVRQTLHMRSPFTATVVCGRNEALRKRIEQVVAPAGDRYRVLGFTTEMPQLLRRADLFVGKPGGLSVSECMAAGLPMVLVNPIPGQEVRNGDYLMEQGAAVRCNTAATIGWKLDEILREPGRLQRMQAAAQRTGRPDAAADVLSGLLDGPSRPLVTTRAAQKTILSASEERVVATDLSGPSALVRLIDSATGSTVALLQAQELEDLQRRYGTRDGGLVLRRGQALRSLRWEERRLIRAILGKDETLSVHVERSRPHRLVPQGTATGPRPPS</sequence>
<evidence type="ECO:0000256" key="4">
    <source>
        <dbReference type="SAM" id="MobiDB-lite"/>
    </source>
</evidence>
<proteinExistence type="inferred from homology"/>
<comment type="similarity">
    <text evidence="1">Belongs to the glycosyltransferase 28 family.</text>
</comment>
<dbReference type="EMBL" id="CP151657">
    <property type="protein sequence ID" value="WZP16367.1"/>
    <property type="molecule type" value="Genomic_DNA"/>
</dbReference>
<feature type="region of interest" description="Disordered" evidence="4">
    <location>
        <begin position="476"/>
        <end position="496"/>
    </location>
</feature>
<feature type="domain" description="Glycosyl transferase family 1" evidence="5">
    <location>
        <begin position="238"/>
        <end position="357"/>
    </location>
</feature>
<evidence type="ECO:0000259" key="6">
    <source>
        <dbReference type="Pfam" id="PF06925"/>
    </source>
</evidence>
<evidence type="ECO:0000256" key="1">
    <source>
        <dbReference type="ARBA" id="ARBA00006962"/>
    </source>
</evidence>
<dbReference type="Gene3D" id="3.40.50.2000">
    <property type="entry name" value="Glycogen Phosphorylase B"/>
    <property type="match status" value="1"/>
</dbReference>
<dbReference type="PANTHER" id="PTHR43025:SF3">
    <property type="entry name" value="MONOGALACTOSYLDIACYLGLYCEROL SYNTHASE 1, CHLOROPLASTIC"/>
    <property type="match status" value="1"/>
</dbReference>
<keyword evidence="8" id="KW-1185">Reference proteome</keyword>
<gene>
    <name evidence="7" type="ORF">AAE021_01890</name>
</gene>
<evidence type="ECO:0000256" key="3">
    <source>
        <dbReference type="ARBA" id="ARBA00022679"/>
    </source>
</evidence>
<dbReference type="InterPro" id="IPR001296">
    <property type="entry name" value="Glyco_trans_1"/>
</dbReference>